<dbReference type="Proteomes" id="UP001497472">
    <property type="component" value="Unassembled WGS sequence"/>
</dbReference>
<dbReference type="EMBL" id="CAVLEF010000040">
    <property type="protein sequence ID" value="CAK1549553.1"/>
    <property type="molecule type" value="Genomic_DNA"/>
</dbReference>
<dbReference type="AlphaFoldDB" id="A0AAV1JNA3"/>
<evidence type="ECO:0000313" key="1">
    <source>
        <dbReference type="EMBL" id="CAK1549553.1"/>
    </source>
</evidence>
<accession>A0AAV1JNA3</accession>
<protein>
    <submittedName>
        <fullName evidence="1">Uncharacterized protein</fullName>
    </submittedName>
</protein>
<evidence type="ECO:0000313" key="2">
    <source>
        <dbReference type="Proteomes" id="UP001497472"/>
    </source>
</evidence>
<name>A0AAV1JNA3_9NEOP</name>
<reference evidence="1 2" key="1">
    <citation type="submission" date="2023-11" db="EMBL/GenBank/DDBJ databases">
        <authorList>
            <person name="Okamura Y."/>
        </authorList>
    </citation>
    <scope>NUCLEOTIDE SEQUENCE [LARGE SCALE GENOMIC DNA]</scope>
</reference>
<proteinExistence type="predicted"/>
<keyword evidence="2" id="KW-1185">Reference proteome</keyword>
<organism evidence="1 2">
    <name type="scientific">Leptosia nina</name>
    <dbReference type="NCBI Taxonomy" id="320188"/>
    <lineage>
        <taxon>Eukaryota</taxon>
        <taxon>Metazoa</taxon>
        <taxon>Ecdysozoa</taxon>
        <taxon>Arthropoda</taxon>
        <taxon>Hexapoda</taxon>
        <taxon>Insecta</taxon>
        <taxon>Pterygota</taxon>
        <taxon>Neoptera</taxon>
        <taxon>Endopterygota</taxon>
        <taxon>Lepidoptera</taxon>
        <taxon>Glossata</taxon>
        <taxon>Ditrysia</taxon>
        <taxon>Papilionoidea</taxon>
        <taxon>Pieridae</taxon>
        <taxon>Pierinae</taxon>
        <taxon>Leptosia</taxon>
    </lineage>
</organism>
<comment type="caution">
    <text evidence="1">The sequence shown here is derived from an EMBL/GenBank/DDBJ whole genome shotgun (WGS) entry which is preliminary data.</text>
</comment>
<sequence>MGSESDLNKCTCVWNFCQNEAAMSGCNVMRPFLIIMLLHGITTAPVVPTLFETPIFTLSSETRGLEVPLDVIAGAGVGMSSVQLVVNVHTDKLGNIEVETN</sequence>
<gene>
    <name evidence="1" type="ORF">LNINA_LOCUS8838</name>
</gene>